<dbReference type="Proteomes" id="UP000000674">
    <property type="component" value="Chromosome"/>
</dbReference>
<feature type="binding site" evidence="8">
    <location>
        <position position="540"/>
    </location>
    <ligand>
        <name>deamido-NAD(+)</name>
        <dbReference type="ChEBI" id="CHEBI:58437"/>
        <note>ligand shared between two neighboring subunits</note>
    </ligand>
</feature>
<dbReference type="NCBIfam" id="TIGR00552">
    <property type="entry name" value="nadE"/>
    <property type="match status" value="1"/>
</dbReference>
<keyword evidence="5 8" id="KW-0547">Nucleotide-binding</keyword>
<reference evidence="11 12" key="1">
    <citation type="submission" date="2006-10" db="EMBL/GenBank/DDBJ databases">
        <title>Complete sequence of Methanosaeta thermophila PT.</title>
        <authorList>
            <consortium name="US DOE Joint Genome Institute"/>
            <person name="Copeland A."/>
            <person name="Lucas S."/>
            <person name="Lapidus A."/>
            <person name="Barry K."/>
            <person name="Detter J.C."/>
            <person name="Glavina del Rio T."/>
            <person name="Hammon N."/>
            <person name="Israni S."/>
            <person name="Pitluck S."/>
            <person name="Chain P."/>
            <person name="Malfatti S."/>
            <person name="Shin M."/>
            <person name="Vergez L."/>
            <person name="Schmutz J."/>
            <person name="Larimer F."/>
            <person name="Land M."/>
            <person name="Hauser L."/>
            <person name="Kyrpides N."/>
            <person name="Kim E."/>
            <person name="Smith K.S."/>
            <person name="Ingram-Smith C."/>
            <person name="Richardson P."/>
        </authorList>
    </citation>
    <scope>NUCLEOTIDE SEQUENCE [LARGE SCALE GENOMIC DNA]</scope>
    <source>
        <strain evidence="12">DSM 6194 / JCM 14653 / NBRC 101360 / PT</strain>
    </source>
</reference>
<organism evidence="11 12">
    <name type="scientific">Methanothrix thermoacetophila (strain DSM 6194 / JCM 14653 / NBRC 101360 / PT)</name>
    <name type="common">Methanosaeta thermophila</name>
    <dbReference type="NCBI Taxonomy" id="349307"/>
    <lineage>
        <taxon>Archaea</taxon>
        <taxon>Methanobacteriati</taxon>
        <taxon>Methanobacteriota</taxon>
        <taxon>Stenosarchaea group</taxon>
        <taxon>Methanomicrobia</taxon>
        <taxon>Methanotrichales</taxon>
        <taxon>Methanotrichaceae</taxon>
        <taxon>Methanothrix</taxon>
    </lineage>
</organism>
<dbReference type="InterPro" id="IPR003010">
    <property type="entry name" value="C-N_Hydrolase"/>
</dbReference>
<dbReference type="PROSITE" id="PS50263">
    <property type="entry name" value="CN_HYDROLASE"/>
    <property type="match status" value="1"/>
</dbReference>
<evidence type="ECO:0000256" key="5">
    <source>
        <dbReference type="ARBA" id="ARBA00022741"/>
    </source>
</evidence>
<comment type="caution">
    <text evidence="8">Lacks conserved residue(s) required for the propagation of feature annotation.</text>
</comment>
<dbReference type="Pfam" id="PF02540">
    <property type="entry name" value="NAD_synthase"/>
    <property type="match status" value="1"/>
</dbReference>
<feature type="binding site" evidence="8">
    <location>
        <position position="430"/>
    </location>
    <ligand>
        <name>deamido-NAD(+)</name>
        <dbReference type="ChEBI" id="CHEBI:58437"/>
        <note>ligand shared between two neighboring subunits</note>
    </ligand>
</feature>
<evidence type="ECO:0000256" key="4">
    <source>
        <dbReference type="ARBA" id="ARBA00022598"/>
    </source>
</evidence>
<feature type="domain" description="CN hydrolase" evidence="10">
    <location>
        <begin position="29"/>
        <end position="279"/>
    </location>
</feature>
<dbReference type="GO" id="GO:0004359">
    <property type="term" value="F:glutaminase activity"/>
    <property type="evidence" value="ECO:0007669"/>
    <property type="project" value="InterPro"/>
</dbReference>
<dbReference type="Gene3D" id="3.40.50.620">
    <property type="entry name" value="HUPs"/>
    <property type="match status" value="1"/>
</dbReference>
<evidence type="ECO:0000256" key="6">
    <source>
        <dbReference type="ARBA" id="ARBA00022840"/>
    </source>
</evidence>
<keyword evidence="4 8" id="KW-0436">Ligase</keyword>
<feature type="binding site" evidence="8">
    <location>
        <position position="209"/>
    </location>
    <ligand>
        <name>L-glutamine</name>
        <dbReference type="ChEBI" id="CHEBI:58359"/>
    </ligand>
</feature>
<dbReference type="GO" id="GO:0005524">
    <property type="term" value="F:ATP binding"/>
    <property type="evidence" value="ECO:0007669"/>
    <property type="project" value="UniProtKB-UniRule"/>
</dbReference>
<dbReference type="PANTHER" id="PTHR23090:SF9">
    <property type="entry name" value="GLUTAMINE-DEPENDENT NAD(+) SYNTHETASE"/>
    <property type="match status" value="1"/>
</dbReference>
<dbReference type="InterPro" id="IPR014445">
    <property type="entry name" value="Gln-dep_NAD_synthase"/>
</dbReference>
<comment type="similarity">
    <text evidence="3 8">In the C-terminal section; belongs to the NAD synthetase family.</text>
</comment>
<dbReference type="NCBIfam" id="NF010588">
    <property type="entry name" value="PRK13981.1"/>
    <property type="match status" value="1"/>
</dbReference>
<feature type="binding site" evidence="8">
    <location>
        <position position="401"/>
    </location>
    <ligand>
        <name>deamido-NAD(+)</name>
        <dbReference type="ChEBI" id="CHEBI:58437"/>
        <note>ligand shared between two neighboring subunits</note>
    </ligand>
</feature>
<feature type="active site" description="For glutaminase activity" evidence="8">
    <location>
        <position position="138"/>
    </location>
</feature>
<dbReference type="CDD" id="cd07570">
    <property type="entry name" value="GAT_Gln-NAD-synth"/>
    <property type="match status" value="1"/>
</dbReference>
<comment type="catalytic activity">
    <reaction evidence="8">
        <text>deamido-NAD(+) + L-glutamine + ATP + H2O = L-glutamate + AMP + diphosphate + NAD(+) + H(+)</text>
        <dbReference type="Rhea" id="RHEA:24384"/>
        <dbReference type="ChEBI" id="CHEBI:15377"/>
        <dbReference type="ChEBI" id="CHEBI:15378"/>
        <dbReference type="ChEBI" id="CHEBI:29985"/>
        <dbReference type="ChEBI" id="CHEBI:30616"/>
        <dbReference type="ChEBI" id="CHEBI:33019"/>
        <dbReference type="ChEBI" id="CHEBI:57540"/>
        <dbReference type="ChEBI" id="CHEBI:58359"/>
        <dbReference type="ChEBI" id="CHEBI:58437"/>
        <dbReference type="ChEBI" id="CHEBI:456215"/>
        <dbReference type="EC" id="6.3.5.1"/>
    </reaction>
</comment>
<name>A0B743_METTP</name>
<dbReference type="EC" id="6.3.5.1" evidence="8"/>
<dbReference type="SUPFAM" id="SSF52402">
    <property type="entry name" value="Adenine nucleotide alpha hydrolases-like"/>
    <property type="match status" value="1"/>
</dbReference>
<feature type="binding site" evidence="8">
    <location>
        <position position="425"/>
    </location>
    <ligand>
        <name>ATP</name>
        <dbReference type="ChEBI" id="CHEBI:30616"/>
    </ligand>
</feature>
<evidence type="ECO:0000256" key="7">
    <source>
        <dbReference type="ARBA" id="ARBA00023027"/>
    </source>
</evidence>
<dbReference type="GO" id="GO:0009435">
    <property type="term" value="P:NAD+ biosynthetic process"/>
    <property type="evidence" value="ECO:0007669"/>
    <property type="project" value="UniProtKB-UniRule"/>
</dbReference>
<comment type="function">
    <text evidence="8">Catalyzes the ATP-dependent amidation of deamido-NAD to form NAD. Uses L-glutamine as a nitrogen source.</text>
</comment>
<accession>A0B743</accession>
<dbReference type="InterPro" id="IPR003694">
    <property type="entry name" value="NAD_synthase"/>
</dbReference>
<gene>
    <name evidence="8" type="primary">nadE</name>
    <name evidence="11" type="ordered locus">Mthe_0727</name>
</gene>
<dbReference type="HOGENOM" id="CLU_022313_2_0_2"/>
<dbReference type="CDD" id="cd00553">
    <property type="entry name" value="NAD_synthase"/>
    <property type="match status" value="1"/>
</dbReference>
<evidence type="ECO:0000256" key="2">
    <source>
        <dbReference type="ARBA" id="ARBA00005859"/>
    </source>
</evidence>
<dbReference type="InterPro" id="IPR014729">
    <property type="entry name" value="Rossmann-like_a/b/a_fold"/>
</dbReference>
<keyword evidence="12" id="KW-1185">Reference proteome</keyword>
<evidence type="ECO:0000256" key="8">
    <source>
        <dbReference type="HAMAP-Rule" id="MF_02090"/>
    </source>
</evidence>
<dbReference type="InterPro" id="IPR022310">
    <property type="entry name" value="NAD/GMP_synthase"/>
</dbReference>
<comment type="similarity">
    <text evidence="2 9">Belongs to the NAD synthetase family.</text>
</comment>
<dbReference type="InterPro" id="IPR036526">
    <property type="entry name" value="C-N_Hydrolase_sf"/>
</dbReference>
<protein>
    <recommendedName>
        <fullName evidence="8">Glutamine-dependent NAD(+) synthetase</fullName>
        <ecNumber evidence="8">6.3.5.1</ecNumber>
    </recommendedName>
    <alternativeName>
        <fullName evidence="8">NAD(+) synthase [glutamine-hydrolyzing]</fullName>
    </alternativeName>
</protein>
<evidence type="ECO:0000256" key="1">
    <source>
        <dbReference type="ARBA" id="ARBA00005188"/>
    </source>
</evidence>
<dbReference type="AlphaFoldDB" id="A0B743"/>
<evidence type="ECO:0000256" key="3">
    <source>
        <dbReference type="ARBA" id="ARBA00007145"/>
    </source>
</evidence>
<dbReference type="STRING" id="349307.Mthe_0727"/>
<evidence type="ECO:0000313" key="12">
    <source>
        <dbReference type="Proteomes" id="UP000000674"/>
    </source>
</evidence>
<keyword evidence="6 8" id="KW-0067">ATP-binding</keyword>
<dbReference type="GO" id="GO:0005737">
    <property type="term" value="C:cytoplasm"/>
    <property type="evidence" value="ECO:0007669"/>
    <property type="project" value="InterPro"/>
</dbReference>
<dbReference type="UniPathway" id="UPA00253">
    <property type="reaction ID" value="UER00334"/>
</dbReference>
<sequence>MPTAFSPVLRATRLIQIGIYKTCAYAGTMRVALLQINTTVGDLEGNASLIRKAVESLDADLAVTPEMALVGYPPRDLLLMPGFVKNAWDVLTRLALDLEDSPPMLVGIPEPNRSETGRPLFNSAALLADGSVKQIFRKTLLPTYDVFDEDRYFEPASGPQMLNLKGRTFGISICEDIWNDRDIFRRRRYHRDPLEDLRGADCFINMSASPFTAGKHLKREMMLSSIARKYGVPLIYVNQVGGNDDLVFDGRSCAFSPSGELIARAAAFEEDVLIVDIDSCSGSVSRDDFSPESEIWRALVLGTRDYVRKCGFRSAVIGLSGGVDSSLTAAIAAEALGPENVIGVLMPSPYTSRESMEDALELARNLSIQTITIPISEIMAAYERTLEPIFRGVEKDVTEENIQARIRGNLLMALSNKFGHIVLSTGNKSELAVGYCTIYGDMSGGFAVLSDVPKTMVYRMARWINMRGPVIPQSVLEKAPSAELRPGQRDQDTLPPYETLDEILHRHIEQRQSEEEIVSAGFDQKMVRYVLKMVKTAEFKRKQAPPGIKVTDRAFGSGWRMPIAYMM</sequence>
<evidence type="ECO:0000259" key="10">
    <source>
        <dbReference type="PROSITE" id="PS50263"/>
    </source>
</evidence>
<dbReference type="GO" id="GO:0008795">
    <property type="term" value="F:NAD+ synthase activity"/>
    <property type="evidence" value="ECO:0007669"/>
    <property type="project" value="UniProtKB-UniRule"/>
</dbReference>
<feature type="binding site" evidence="8">
    <location>
        <position position="144"/>
    </location>
    <ligand>
        <name>L-glutamine</name>
        <dbReference type="ChEBI" id="CHEBI:58359"/>
    </ligand>
</feature>
<feature type="binding site" evidence="8">
    <location>
        <position position="215"/>
    </location>
    <ligand>
        <name>L-glutamine</name>
        <dbReference type="ChEBI" id="CHEBI:58359"/>
    </ligand>
</feature>
<feature type="active site" description="Nucleophile; for glutaminase activity" evidence="8">
    <location>
        <position position="174"/>
    </location>
</feature>
<dbReference type="SUPFAM" id="SSF56317">
    <property type="entry name" value="Carbon-nitrogen hydrolase"/>
    <property type="match status" value="1"/>
</dbReference>
<dbReference type="GO" id="GO:0003952">
    <property type="term" value="F:NAD+ synthase (glutamine-hydrolyzing) activity"/>
    <property type="evidence" value="ECO:0007669"/>
    <property type="project" value="UniProtKB-EC"/>
</dbReference>
<dbReference type="Gene3D" id="3.60.110.10">
    <property type="entry name" value="Carbon-nitrogen hydrolase"/>
    <property type="match status" value="1"/>
</dbReference>
<dbReference type="KEGG" id="mtp:Mthe_0727"/>
<proteinExistence type="inferred from homology"/>
<dbReference type="PIRSF" id="PIRSF006630">
    <property type="entry name" value="NADS_GAT"/>
    <property type="match status" value="1"/>
</dbReference>
<dbReference type="Pfam" id="PF00795">
    <property type="entry name" value="CN_hydrolase"/>
    <property type="match status" value="1"/>
</dbReference>
<dbReference type="PANTHER" id="PTHR23090">
    <property type="entry name" value="NH 3 /GLUTAMINE-DEPENDENT NAD + SYNTHETASE"/>
    <property type="match status" value="1"/>
</dbReference>
<feature type="active site" description="Proton acceptor; for glutaminase activity" evidence="8">
    <location>
        <position position="66"/>
    </location>
</feature>
<dbReference type="EMBL" id="CP000477">
    <property type="protein sequence ID" value="ABK14517.1"/>
    <property type="molecule type" value="Genomic_DNA"/>
</dbReference>
<feature type="binding site" evidence="8">
    <location>
        <begin position="318"/>
        <end position="325"/>
    </location>
    <ligand>
        <name>ATP</name>
        <dbReference type="ChEBI" id="CHEBI:30616"/>
    </ligand>
</feature>
<dbReference type="FunFam" id="3.40.50.620:FF:000106">
    <property type="entry name" value="Glutamine-dependent NAD(+) synthetase"/>
    <property type="match status" value="1"/>
</dbReference>
<comment type="pathway">
    <text evidence="1 8">Cofactor biosynthesis; NAD(+) biosynthesis; NAD(+) from deamido-NAD(+) (L-Gln route): step 1/1.</text>
</comment>
<evidence type="ECO:0000313" key="11">
    <source>
        <dbReference type="EMBL" id="ABK14517.1"/>
    </source>
</evidence>
<dbReference type="HAMAP" id="MF_02090">
    <property type="entry name" value="NadE_glutamine_dep"/>
    <property type="match status" value="1"/>
</dbReference>
<evidence type="ECO:0000256" key="9">
    <source>
        <dbReference type="RuleBase" id="RU003811"/>
    </source>
</evidence>
<keyword evidence="7 8" id="KW-0520">NAD</keyword>